<evidence type="ECO:0000313" key="2">
    <source>
        <dbReference type="EMBL" id="KAF2893548.1"/>
    </source>
</evidence>
<reference evidence="2" key="1">
    <citation type="submission" date="2019-08" db="EMBL/GenBank/DDBJ databases">
        <title>The genome of the North American firefly Photinus pyralis.</title>
        <authorList>
            <consortium name="Photinus pyralis genome working group"/>
            <person name="Fallon T.R."/>
            <person name="Sander Lower S.E."/>
            <person name="Weng J.-K."/>
        </authorList>
    </citation>
    <scope>NUCLEOTIDE SEQUENCE</scope>
    <source>
        <strain evidence="2">TRF0915ILg1</strain>
        <tissue evidence="2">Whole body</tissue>
    </source>
</reference>
<keyword evidence="1" id="KW-0732">Signal</keyword>
<gene>
    <name evidence="2" type="ORF">ILUMI_12627</name>
</gene>
<sequence>MVCDNQHSFRNSIMKFQFVMIIVSFSLAFTIRAEAFECTDGVLYQENDCNDCFCAGGDLICRNMKCSPEVRDGCTAGTFWSKGCNTCWCLKHRGVVCSVTEC</sequence>
<accession>A0A8K0GCR9</accession>
<feature type="chain" id="PRO_5035462274" description="Pacifastin domain-containing protein" evidence="1">
    <location>
        <begin position="36"/>
        <end position="102"/>
    </location>
</feature>
<comment type="caution">
    <text evidence="2">The sequence shown here is derived from an EMBL/GenBank/DDBJ whole genome shotgun (WGS) entry which is preliminary data.</text>
</comment>
<evidence type="ECO:0008006" key="4">
    <source>
        <dbReference type="Google" id="ProtNLM"/>
    </source>
</evidence>
<proteinExistence type="predicted"/>
<evidence type="ECO:0000256" key="1">
    <source>
        <dbReference type="SAM" id="SignalP"/>
    </source>
</evidence>
<dbReference type="Proteomes" id="UP000801492">
    <property type="component" value="Unassembled WGS sequence"/>
</dbReference>
<dbReference type="OrthoDB" id="6737805at2759"/>
<keyword evidence="3" id="KW-1185">Reference proteome</keyword>
<protein>
    <recommendedName>
        <fullName evidence="4">Pacifastin domain-containing protein</fullName>
    </recommendedName>
</protein>
<name>A0A8K0GCR9_IGNLU</name>
<evidence type="ECO:0000313" key="3">
    <source>
        <dbReference type="Proteomes" id="UP000801492"/>
    </source>
</evidence>
<dbReference type="EMBL" id="VTPC01007897">
    <property type="protein sequence ID" value="KAF2893548.1"/>
    <property type="molecule type" value="Genomic_DNA"/>
</dbReference>
<feature type="signal peptide" evidence="1">
    <location>
        <begin position="1"/>
        <end position="35"/>
    </location>
</feature>
<dbReference type="AlphaFoldDB" id="A0A8K0GCR9"/>
<organism evidence="2 3">
    <name type="scientific">Ignelater luminosus</name>
    <name type="common">Cucubano</name>
    <name type="synonym">Pyrophorus luminosus</name>
    <dbReference type="NCBI Taxonomy" id="2038154"/>
    <lineage>
        <taxon>Eukaryota</taxon>
        <taxon>Metazoa</taxon>
        <taxon>Ecdysozoa</taxon>
        <taxon>Arthropoda</taxon>
        <taxon>Hexapoda</taxon>
        <taxon>Insecta</taxon>
        <taxon>Pterygota</taxon>
        <taxon>Neoptera</taxon>
        <taxon>Endopterygota</taxon>
        <taxon>Coleoptera</taxon>
        <taxon>Polyphaga</taxon>
        <taxon>Elateriformia</taxon>
        <taxon>Elateroidea</taxon>
        <taxon>Elateridae</taxon>
        <taxon>Agrypninae</taxon>
        <taxon>Pyrophorini</taxon>
        <taxon>Ignelater</taxon>
    </lineage>
</organism>